<proteinExistence type="inferred from homology"/>
<evidence type="ECO:0000256" key="7">
    <source>
        <dbReference type="SAM" id="Phobius"/>
    </source>
</evidence>
<dbReference type="Proteomes" id="UP000639516">
    <property type="component" value="Unassembled WGS sequence"/>
</dbReference>
<dbReference type="InterPro" id="IPR050833">
    <property type="entry name" value="Poly_Biosynth_Transport"/>
</dbReference>
<dbReference type="PANTHER" id="PTHR30250">
    <property type="entry name" value="PST FAMILY PREDICTED COLANIC ACID TRANSPORTER"/>
    <property type="match status" value="1"/>
</dbReference>
<evidence type="ECO:0000256" key="1">
    <source>
        <dbReference type="ARBA" id="ARBA00004651"/>
    </source>
</evidence>
<feature type="transmembrane region" description="Helical" evidence="7">
    <location>
        <begin position="12"/>
        <end position="31"/>
    </location>
</feature>
<feature type="transmembrane region" description="Helical" evidence="7">
    <location>
        <begin position="181"/>
        <end position="199"/>
    </location>
</feature>
<comment type="subcellular location">
    <subcellularLocation>
        <location evidence="1">Cell membrane</location>
        <topology evidence="1">Multi-pass membrane protein</topology>
    </subcellularLocation>
</comment>
<dbReference type="Pfam" id="PF13440">
    <property type="entry name" value="Polysacc_synt_3"/>
    <property type="match status" value="1"/>
</dbReference>
<feature type="transmembrane region" description="Helical" evidence="7">
    <location>
        <begin position="295"/>
        <end position="312"/>
    </location>
</feature>
<feature type="transmembrane region" description="Helical" evidence="7">
    <location>
        <begin position="383"/>
        <end position="399"/>
    </location>
</feature>
<keyword evidence="6 7" id="KW-0472">Membrane</keyword>
<keyword evidence="4 7" id="KW-0812">Transmembrane</keyword>
<accession>A0ABR7UAT4</accession>
<evidence type="ECO:0000256" key="2">
    <source>
        <dbReference type="ARBA" id="ARBA00007430"/>
    </source>
</evidence>
<keyword evidence="5 7" id="KW-1133">Transmembrane helix</keyword>
<feature type="transmembrane region" description="Helical" evidence="7">
    <location>
        <begin position="260"/>
        <end position="283"/>
    </location>
</feature>
<name>A0ABR7UAT4_9BRAD</name>
<feature type="transmembrane region" description="Helical" evidence="7">
    <location>
        <begin position="142"/>
        <end position="161"/>
    </location>
</feature>
<gene>
    <name evidence="8" type="ORF">HA482_22790</name>
</gene>
<comment type="similarity">
    <text evidence="2">Belongs to the polysaccharide synthase family.</text>
</comment>
<keyword evidence="3" id="KW-1003">Cell membrane</keyword>
<evidence type="ECO:0000313" key="8">
    <source>
        <dbReference type="EMBL" id="MBC9981034.1"/>
    </source>
</evidence>
<evidence type="ECO:0000256" key="5">
    <source>
        <dbReference type="ARBA" id="ARBA00022989"/>
    </source>
</evidence>
<feature type="transmembrane region" description="Helical" evidence="7">
    <location>
        <begin position="80"/>
        <end position="104"/>
    </location>
</feature>
<protein>
    <submittedName>
        <fullName evidence="8">Oligosaccharide flippase family protein</fullName>
    </submittedName>
</protein>
<keyword evidence="9" id="KW-1185">Reference proteome</keyword>
<reference evidence="8 9" key="1">
    <citation type="journal article" date="2020" name="Arch. Microbiol.">
        <title>Bradyrhizobium campsiandrae sp. nov., a nitrogen-fixing bacterial strain isolated from a native leguminous tree from the Amazon adapted to flooded conditions.</title>
        <authorList>
            <person name="Cabral Michel D."/>
            <person name="Martins da Costa E."/>
            <person name="Azarias Guimaraes A."/>
            <person name="Soares de Carvalho T."/>
            <person name="Santos de Castro Caputo P."/>
            <person name="Willems A."/>
            <person name="de Souza Moreira F.M."/>
        </authorList>
    </citation>
    <scope>NUCLEOTIDE SEQUENCE [LARGE SCALE GENOMIC DNA]</scope>
    <source>
        <strain evidence="9">INPA 384B</strain>
    </source>
</reference>
<evidence type="ECO:0000256" key="3">
    <source>
        <dbReference type="ARBA" id="ARBA00022475"/>
    </source>
</evidence>
<organism evidence="8 9">
    <name type="scientific">Bradyrhizobium campsiandrae</name>
    <dbReference type="NCBI Taxonomy" id="1729892"/>
    <lineage>
        <taxon>Bacteria</taxon>
        <taxon>Pseudomonadati</taxon>
        <taxon>Pseudomonadota</taxon>
        <taxon>Alphaproteobacteria</taxon>
        <taxon>Hyphomicrobiales</taxon>
        <taxon>Nitrobacteraceae</taxon>
        <taxon>Bradyrhizobium</taxon>
    </lineage>
</organism>
<comment type="caution">
    <text evidence="8">The sequence shown here is derived from an EMBL/GenBank/DDBJ whole genome shotgun (WGS) entry which is preliminary data.</text>
</comment>
<evidence type="ECO:0000256" key="4">
    <source>
        <dbReference type="ARBA" id="ARBA00022692"/>
    </source>
</evidence>
<dbReference type="EMBL" id="JAATTO010000033">
    <property type="protein sequence ID" value="MBC9981034.1"/>
    <property type="molecule type" value="Genomic_DNA"/>
</dbReference>
<evidence type="ECO:0000313" key="9">
    <source>
        <dbReference type="Proteomes" id="UP000639516"/>
    </source>
</evidence>
<feature type="transmembrane region" description="Helical" evidence="7">
    <location>
        <begin position="116"/>
        <end position="136"/>
    </location>
</feature>
<feature type="transmembrane region" description="Helical" evidence="7">
    <location>
        <begin position="51"/>
        <end position="74"/>
    </location>
</feature>
<sequence length="403" mass="43026">MTRLLVPEAFGLMTLANVILIGLSMISDIGIKPSIVQNRRGHSIAFLNTAWTLQIVRGFSLWLLACALAYPAALLYGEKILFPLICTLGITAAINGFSTTALAVKEKQVAFGTLTIVQTIGSIATLLVTTMLALWLRSVWSLAGGAIAGATINVLIGYWFAPSHRHRLQIDPEALSALARFGRWILLSTLVTYLGGHGIRAFQGALLPISTFGVLSIAQTIAWMPGEFVSQIVGAVGFASLSEVSAKDGNTFNALRKIRAVSLGIAVPSFIFLALASHEIIGILYDSRYSQAGDYVSLIALAGAVAVLPIGYQNAFLAEGRSQLQFYIQSFLAVSRIAGMGIGFTLGGVYGLLVGDGLAILSLYPVVAVLAHKRRILDTTMDTLLLLAVIGSAGLIYWRDYHV</sequence>
<dbReference type="PANTHER" id="PTHR30250:SF10">
    <property type="entry name" value="LIPOPOLYSACCHARIDE BIOSYNTHESIS PROTEIN WZXC"/>
    <property type="match status" value="1"/>
</dbReference>
<evidence type="ECO:0000256" key="6">
    <source>
        <dbReference type="ARBA" id="ARBA00023136"/>
    </source>
</evidence>